<dbReference type="Gene3D" id="1.10.1660.10">
    <property type="match status" value="1"/>
</dbReference>
<dbReference type="HOGENOM" id="CLU_060077_2_0_5"/>
<dbReference type="InterPro" id="IPR000551">
    <property type="entry name" value="MerR-type_HTH_dom"/>
</dbReference>
<dbReference type="eggNOG" id="COG0789">
    <property type="taxonomic scope" value="Bacteria"/>
</dbReference>
<evidence type="ECO:0000256" key="4">
    <source>
        <dbReference type="ARBA" id="ARBA00023125"/>
    </source>
</evidence>
<dbReference type="RefSeq" id="WP_011995112.1">
    <property type="nucleotide sequence ID" value="NC_009719.1"/>
</dbReference>
<sequence>MNIGEAAARSGVPAKTIRYYEDIALIESADRSANGYRAYTEEDVHTLRFVARARSLGFTVAQCRDLLALYRDRSRSSADVKAIAEMHMEEIDGKIDGLRAMRETLATLTRKCHGDDRPDCPIIDELAAGKTAAKRSK</sequence>
<dbReference type="GO" id="GO:0045893">
    <property type="term" value="P:positive regulation of DNA-templated transcription"/>
    <property type="evidence" value="ECO:0007669"/>
    <property type="project" value="InterPro"/>
</dbReference>
<keyword evidence="3" id="KW-0805">Transcription regulation</keyword>
<accession>A7HPI8</accession>
<dbReference type="NCBIfam" id="TIGR02044">
    <property type="entry name" value="CueR"/>
    <property type="match status" value="1"/>
</dbReference>
<evidence type="ECO:0000256" key="1">
    <source>
        <dbReference type="ARBA" id="ARBA00004496"/>
    </source>
</evidence>
<dbReference type="EMBL" id="CP000774">
    <property type="protein sequence ID" value="ABS61821.1"/>
    <property type="molecule type" value="Genomic_DNA"/>
</dbReference>
<dbReference type="Proteomes" id="UP000006377">
    <property type="component" value="Chromosome"/>
</dbReference>
<dbReference type="Pfam" id="PF00376">
    <property type="entry name" value="MerR"/>
    <property type="match status" value="1"/>
</dbReference>
<evidence type="ECO:0000313" key="8">
    <source>
        <dbReference type="Proteomes" id="UP000006377"/>
    </source>
</evidence>
<dbReference type="InterPro" id="IPR009061">
    <property type="entry name" value="DNA-bd_dom_put_sf"/>
</dbReference>
<evidence type="ECO:0000259" key="6">
    <source>
        <dbReference type="PROSITE" id="PS50937"/>
    </source>
</evidence>
<dbReference type="InterPro" id="IPR011789">
    <property type="entry name" value="CueR"/>
</dbReference>
<dbReference type="PANTHER" id="PTHR30204">
    <property type="entry name" value="REDOX-CYCLING DRUG-SENSING TRANSCRIPTIONAL ACTIVATOR SOXR"/>
    <property type="match status" value="1"/>
</dbReference>
<proteinExistence type="predicted"/>
<feature type="domain" description="HTH merR-type" evidence="6">
    <location>
        <begin position="1"/>
        <end position="69"/>
    </location>
</feature>
<evidence type="ECO:0000256" key="3">
    <source>
        <dbReference type="ARBA" id="ARBA00023015"/>
    </source>
</evidence>
<keyword evidence="5" id="KW-0804">Transcription</keyword>
<evidence type="ECO:0000256" key="2">
    <source>
        <dbReference type="ARBA" id="ARBA00022490"/>
    </source>
</evidence>
<keyword evidence="2" id="KW-0963">Cytoplasm</keyword>
<organism evidence="7 8">
    <name type="scientific">Parvibaculum lavamentivorans (strain DS-1 / DSM 13023 / NCIMB 13966)</name>
    <dbReference type="NCBI Taxonomy" id="402881"/>
    <lineage>
        <taxon>Bacteria</taxon>
        <taxon>Pseudomonadati</taxon>
        <taxon>Pseudomonadota</taxon>
        <taxon>Alphaproteobacteria</taxon>
        <taxon>Hyphomicrobiales</taxon>
        <taxon>Parvibaculaceae</taxon>
        <taxon>Parvibaculum</taxon>
    </lineage>
</organism>
<gene>
    <name evidence="7" type="ordered locus">Plav_0198</name>
</gene>
<keyword evidence="8" id="KW-1185">Reference proteome</keyword>
<evidence type="ECO:0000256" key="5">
    <source>
        <dbReference type="ARBA" id="ARBA00023163"/>
    </source>
</evidence>
<keyword evidence="4" id="KW-0238">DNA-binding</keyword>
<dbReference type="GO" id="GO:0005507">
    <property type="term" value="F:copper ion binding"/>
    <property type="evidence" value="ECO:0007669"/>
    <property type="project" value="InterPro"/>
</dbReference>
<dbReference type="CDD" id="cd01108">
    <property type="entry name" value="HTH_CueR"/>
    <property type="match status" value="1"/>
</dbReference>
<dbReference type="GO" id="GO:0003700">
    <property type="term" value="F:DNA-binding transcription factor activity"/>
    <property type="evidence" value="ECO:0007669"/>
    <property type="project" value="InterPro"/>
</dbReference>
<dbReference type="InterPro" id="IPR047057">
    <property type="entry name" value="MerR_fam"/>
</dbReference>
<evidence type="ECO:0000313" key="7">
    <source>
        <dbReference type="EMBL" id="ABS61821.1"/>
    </source>
</evidence>
<dbReference type="PRINTS" id="PR00040">
    <property type="entry name" value="HTHMERR"/>
</dbReference>
<dbReference type="AlphaFoldDB" id="A7HPI8"/>
<dbReference type="InterPro" id="IPR015358">
    <property type="entry name" value="Tscrpt_reg_MerR_DNA-bd"/>
</dbReference>
<comment type="subcellular location">
    <subcellularLocation>
        <location evidence="1">Cytoplasm</location>
    </subcellularLocation>
</comment>
<dbReference type="GO" id="GO:0003677">
    <property type="term" value="F:DNA binding"/>
    <property type="evidence" value="ECO:0007669"/>
    <property type="project" value="UniProtKB-KW"/>
</dbReference>
<protein>
    <submittedName>
        <fullName evidence="7">Putative transcriptional regulator, MerR family</fullName>
    </submittedName>
</protein>
<dbReference type="STRING" id="402881.Plav_0198"/>
<dbReference type="PANTHER" id="PTHR30204:SF94">
    <property type="entry name" value="HEAVY METAL-DEPENDENT TRANSCRIPTIONAL REGULATOR HI_0293-RELATED"/>
    <property type="match status" value="1"/>
</dbReference>
<name>A7HPI8_PARL1</name>
<dbReference type="SMART" id="SM00422">
    <property type="entry name" value="HTH_MERR"/>
    <property type="match status" value="1"/>
</dbReference>
<dbReference type="KEGG" id="pla:Plav_0198"/>
<dbReference type="Pfam" id="PF09278">
    <property type="entry name" value="MerR-DNA-bind"/>
    <property type="match status" value="1"/>
</dbReference>
<dbReference type="PROSITE" id="PS50937">
    <property type="entry name" value="HTH_MERR_2"/>
    <property type="match status" value="1"/>
</dbReference>
<dbReference type="SUPFAM" id="SSF46955">
    <property type="entry name" value="Putative DNA-binding domain"/>
    <property type="match status" value="1"/>
</dbReference>
<dbReference type="GO" id="GO:0005737">
    <property type="term" value="C:cytoplasm"/>
    <property type="evidence" value="ECO:0007669"/>
    <property type="project" value="UniProtKB-SubCell"/>
</dbReference>
<dbReference type="OrthoDB" id="9802944at2"/>
<reference evidence="7 8" key="1">
    <citation type="journal article" date="2011" name="Stand. Genomic Sci.">
        <title>Complete genome sequence of Parvibaculum lavamentivorans type strain (DS-1(T)).</title>
        <authorList>
            <person name="Schleheck D."/>
            <person name="Weiss M."/>
            <person name="Pitluck S."/>
            <person name="Bruce D."/>
            <person name="Land M.L."/>
            <person name="Han S."/>
            <person name="Saunders E."/>
            <person name="Tapia R."/>
            <person name="Detter C."/>
            <person name="Brettin T."/>
            <person name="Han J."/>
            <person name="Woyke T."/>
            <person name="Goodwin L."/>
            <person name="Pennacchio L."/>
            <person name="Nolan M."/>
            <person name="Cook A.M."/>
            <person name="Kjelleberg S."/>
            <person name="Thomas T."/>
        </authorList>
    </citation>
    <scope>NUCLEOTIDE SEQUENCE [LARGE SCALE GENOMIC DNA]</scope>
    <source>
        <strain evidence="8">DS-1 / DSM 13023 / NCIMB 13966</strain>
    </source>
</reference>